<evidence type="ECO:0000313" key="12">
    <source>
        <dbReference type="EMBL" id="SDX97743.1"/>
    </source>
</evidence>
<feature type="domain" description="Ancillary SecYEG translocon subunit/Cell division coordinator CpoB TPR" evidence="10">
    <location>
        <begin position="17"/>
        <end position="209"/>
    </location>
</feature>
<comment type="similarity">
    <text evidence="7">Belongs to the YfgM family.</text>
</comment>
<dbReference type="EMBL" id="FNPE01000002">
    <property type="protein sequence ID" value="SDX97743.1"/>
    <property type="molecule type" value="Genomic_DNA"/>
</dbReference>
<keyword evidence="5 9" id="KW-0472">Membrane</keyword>
<dbReference type="PANTHER" id="PTHR38035:SF1">
    <property type="entry name" value="ANCILLARY SECYEG TRANSLOCON SUBUNIT"/>
    <property type="match status" value="1"/>
</dbReference>
<dbReference type="EMBL" id="CP065748">
    <property type="protein sequence ID" value="QPS81328.1"/>
    <property type="molecule type" value="Genomic_DNA"/>
</dbReference>
<sequence length="227" mass="24481">MANHFDLEEQEQIEQLKHFWNTWGTLITGVLVVIFVGFAGWNGYQYWEKRQATQAAALAHAVDVALSGKDAARAGQAFADLKDKYAGTTQAAQAGLLLAKAAVDEGRLDDAKAALTWVADKGDEGYKALAKLRLSAVLEQQKQYDEALKALDGSMPESFAGIVADRRGDILAAQGKTAEAIDAYQRAHALLDKGVDYGRLIEFKLNALGATPTVLAQAKTSTSEKQP</sequence>
<proteinExistence type="inferred from homology"/>
<dbReference type="PANTHER" id="PTHR38035">
    <property type="entry name" value="UPF0070 PROTEIN YFGM"/>
    <property type="match status" value="1"/>
</dbReference>
<keyword evidence="4 9" id="KW-1133">Transmembrane helix</keyword>
<organism evidence="12 13">
    <name type="scientific">Delftia lacustris</name>
    <dbReference type="NCBI Taxonomy" id="558537"/>
    <lineage>
        <taxon>Bacteria</taxon>
        <taxon>Pseudomonadati</taxon>
        <taxon>Pseudomonadota</taxon>
        <taxon>Betaproteobacteria</taxon>
        <taxon>Burkholderiales</taxon>
        <taxon>Comamonadaceae</taxon>
        <taxon>Delftia</taxon>
    </lineage>
</organism>
<evidence type="ECO:0000256" key="6">
    <source>
        <dbReference type="ARBA" id="ARBA00023186"/>
    </source>
</evidence>
<evidence type="ECO:0000256" key="7">
    <source>
        <dbReference type="ARBA" id="ARBA00024197"/>
    </source>
</evidence>
<evidence type="ECO:0000256" key="5">
    <source>
        <dbReference type="ARBA" id="ARBA00023136"/>
    </source>
</evidence>
<dbReference type="KEGG" id="dla:I6G47_30950"/>
<evidence type="ECO:0000256" key="1">
    <source>
        <dbReference type="ARBA" id="ARBA00004401"/>
    </source>
</evidence>
<comment type="subcellular location">
    <subcellularLocation>
        <location evidence="1">Cell membrane</location>
        <topology evidence="1">Single-pass type II membrane protein</topology>
    </subcellularLocation>
</comment>
<evidence type="ECO:0000256" key="2">
    <source>
        <dbReference type="ARBA" id="ARBA00022475"/>
    </source>
</evidence>
<evidence type="ECO:0000256" key="3">
    <source>
        <dbReference type="ARBA" id="ARBA00022692"/>
    </source>
</evidence>
<evidence type="ECO:0000313" key="14">
    <source>
        <dbReference type="Proteomes" id="UP000595064"/>
    </source>
</evidence>
<dbReference type="AlphaFoldDB" id="A0A1H3G366"/>
<keyword evidence="6" id="KW-0143">Chaperone</keyword>
<dbReference type="SUPFAM" id="SSF48452">
    <property type="entry name" value="TPR-like"/>
    <property type="match status" value="1"/>
</dbReference>
<evidence type="ECO:0000256" key="8">
    <source>
        <dbReference type="ARBA" id="ARBA00024235"/>
    </source>
</evidence>
<dbReference type="Proteomes" id="UP000183417">
    <property type="component" value="Unassembled WGS sequence"/>
</dbReference>
<dbReference type="Proteomes" id="UP000595064">
    <property type="component" value="Chromosome"/>
</dbReference>
<name>A0A1H3G366_9BURK</name>
<evidence type="ECO:0000256" key="4">
    <source>
        <dbReference type="ARBA" id="ARBA00022989"/>
    </source>
</evidence>
<feature type="transmembrane region" description="Helical" evidence="9">
    <location>
        <begin position="20"/>
        <end position="41"/>
    </location>
</feature>
<accession>A0A1H3G366</accession>
<gene>
    <name evidence="11" type="ORF">I6G47_30950</name>
    <name evidence="12" type="ORF">SAMN05421547_10258</name>
</gene>
<evidence type="ECO:0000313" key="13">
    <source>
        <dbReference type="Proteomes" id="UP000183417"/>
    </source>
</evidence>
<evidence type="ECO:0000259" key="10">
    <source>
        <dbReference type="Pfam" id="PF09976"/>
    </source>
</evidence>
<dbReference type="InterPro" id="IPR026039">
    <property type="entry name" value="YfgM"/>
</dbReference>
<dbReference type="InterPro" id="IPR011990">
    <property type="entry name" value="TPR-like_helical_dom_sf"/>
</dbReference>
<dbReference type="GO" id="GO:0005886">
    <property type="term" value="C:plasma membrane"/>
    <property type="evidence" value="ECO:0007669"/>
    <property type="project" value="UniProtKB-SubCell"/>
</dbReference>
<reference evidence="12 13" key="1">
    <citation type="submission" date="2016-10" db="EMBL/GenBank/DDBJ databases">
        <authorList>
            <person name="de Groot N.N."/>
        </authorList>
    </citation>
    <scope>NUCLEOTIDE SEQUENCE [LARGE SCALE GENOMIC DNA]</scope>
    <source>
        <strain evidence="12 13">LMG 24775</strain>
    </source>
</reference>
<dbReference type="Gene3D" id="1.25.40.10">
    <property type="entry name" value="Tetratricopeptide repeat domain"/>
    <property type="match status" value="1"/>
</dbReference>
<dbReference type="Pfam" id="PF09976">
    <property type="entry name" value="TPR_21"/>
    <property type="match status" value="1"/>
</dbReference>
<evidence type="ECO:0000256" key="9">
    <source>
        <dbReference type="SAM" id="Phobius"/>
    </source>
</evidence>
<keyword evidence="3 9" id="KW-0812">Transmembrane</keyword>
<dbReference type="InterPro" id="IPR018704">
    <property type="entry name" value="SecYEG/CpoB_TPR"/>
</dbReference>
<dbReference type="RefSeq" id="WP_016447557.1">
    <property type="nucleotide sequence ID" value="NZ_AP025556.1"/>
</dbReference>
<reference evidence="11 14" key="2">
    <citation type="submission" date="2020-12" db="EMBL/GenBank/DDBJ databases">
        <title>FDA dAtabase for Regulatory Grade micrObial Sequences (FDA-ARGOS): Supporting development and validation of Infectious Disease Dx tests.</title>
        <authorList>
            <person name="Sproer C."/>
            <person name="Gronow S."/>
            <person name="Severitt S."/>
            <person name="Schroder I."/>
            <person name="Tallon L."/>
            <person name="Sadzewicz L."/>
            <person name="Zhao X."/>
            <person name="Boylan J."/>
            <person name="Ott S."/>
            <person name="Bowen H."/>
            <person name="Vavikolanu K."/>
            <person name="Mehta A."/>
            <person name="Aluvathingal J."/>
            <person name="Nadendla S."/>
            <person name="Lowell S."/>
            <person name="Myers T."/>
            <person name="Yan Y."/>
            <person name="Sichtig H."/>
        </authorList>
    </citation>
    <scope>NUCLEOTIDE SEQUENCE [LARGE SCALE GENOMIC DNA]</scope>
    <source>
        <strain evidence="11 14">FDAARGOS_890</strain>
    </source>
</reference>
<keyword evidence="14" id="KW-1185">Reference proteome</keyword>
<dbReference type="PIRSF" id="PIRSF006170">
    <property type="entry name" value="YfgM"/>
    <property type="match status" value="1"/>
</dbReference>
<dbReference type="GO" id="GO:0044877">
    <property type="term" value="F:protein-containing complex binding"/>
    <property type="evidence" value="ECO:0007669"/>
    <property type="project" value="InterPro"/>
</dbReference>
<protein>
    <recommendedName>
        <fullName evidence="8">Ancillary SecYEG translocon subunit</fullName>
    </recommendedName>
</protein>
<evidence type="ECO:0000313" key="11">
    <source>
        <dbReference type="EMBL" id="QPS81328.1"/>
    </source>
</evidence>
<dbReference type="GeneID" id="94690994"/>
<keyword evidence="2" id="KW-1003">Cell membrane</keyword>